<organism evidence="1 2">
    <name type="scientific">Actinoplanes friuliensis DSM 7358</name>
    <dbReference type="NCBI Taxonomy" id="1246995"/>
    <lineage>
        <taxon>Bacteria</taxon>
        <taxon>Bacillati</taxon>
        <taxon>Actinomycetota</taxon>
        <taxon>Actinomycetes</taxon>
        <taxon>Micromonosporales</taxon>
        <taxon>Micromonosporaceae</taxon>
        <taxon>Actinoplanes</taxon>
    </lineage>
</organism>
<dbReference type="KEGG" id="afs:AFR_06855"/>
<evidence type="ECO:0000313" key="1">
    <source>
        <dbReference type="EMBL" id="AGZ39660.1"/>
    </source>
</evidence>
<dbReference type="EMBL" id="CP006272">
    <property type="protein sequence ID" value="AGZ39660.1"/>
    <property type="molecule type" value="Genomic_DNA"/>
</dbReference>
<sequence>MAAAVMAATGLTTVTATAPAAASHREPRPVTKWIKPVEAHEPTWVKVYWKTGKKICDAAVTVEGTDVGIVYPSNTDTYTSFLNDAELKPGRPDYTAFRVRADRNRTTVVRLAATLTYNTCGDEAVEKSRTYRLRLPVLRNYDYDN</sequence>
<name>U5VVC9_9ACTN</name>
<dbReference type="Proteomes" id="UP000017746">
    <property type="component" value="Chromosome"/>
</dbReference>
<protein>
    <submittedName>
        <fullName evidence="1">Uncharacterized protein</fullName>
    </submittedName>
</protein>
<evidence type="ECO:0000313" key="2">
    <source>
        <dbReference type="Proteomes" id="UP000017746"/>
    </source>
</evidence>
<keyword evidence="2" id="KW-1185">Reference proteome</keyword>
<dbReference type="STRING" id="1246995.AFR_06855"/>
<dbReference type="eggNOG" id="ENOG5033YX4">
    <property type="taxonomic scope" value="Bacteria"/>
</dbReference>
<dbReference type="HOGENOM" id="CLU_1782707_0_0_11"/>
<dbReference type="AlphaFoldDB" id="U5VVC9"/>
<dbReference type="PATRIC" id="fig|1246995.3.peg.1400"/>
<reference evidence="1 2" key="1">
    <citation type="journal article" date="2014" name="J. Biotechnol.">
        <title>Complete genome sequence of the actinobacterium Actinoplanes friuliensis HAG 010964, producer of the lipopeptide antibiotic friulimycin.</title>
        <authorList>
            <person name="Ruckert C."/>
            <person name="Szczepanowski R."/>
            <person name="Albersmeier A."/>
            <person name="Goesmann A."/>
            <person name="Fischer N."/>
            <person name="Steinkamper A."/>
            <person name="Puhler A."/>
            <person name="Biener R."/>
            <person name="Schwartz D."/>
            <person name="Kalinowski J."/>
        </authorList>
    </citation>
    <scope>NUCLEOTIDE SEQUENCE [LARGE SCALE GENOMIC DNA]</scope>
    <source>
        <strain evidence="1 2">DSM 7358</strain>
    </source>
</reference>
<accession>U5VVC9</accession>
<gene>
    <name evidence="1" type="ORF">AFR_06855</name>
</gene>
<proteinExistence type="predicted"/>